<dbReference type="EMBL" id="JAXCGZ010006408">
    <property type="protein sequence ID" value="KAK7079781.1"/>
    <property type="molecule type" value="Genomic_DNA"/>
</dbReference>
<organism evidence="1 2">
    <name type="scientific">Halocaridina rubra</name>
    <name type="common">Hawaiian red shrimp</name>
    <dbReference type="NCBI Taxonomy" id="373956"/>
    <lineage>
        <taxon>Eukaryota</taxon>
        <taxon>Metazoa</taxon>
        <taxon>Ecdysozoa</taxon>
        <taxon>Arthropoda</taxon>
        <taxon>Crustacea</taxon>
        <taxon>Multicrustacea</taxon>
        <taxon>Malacostraca</taxon>
        <taxon>Eumalacostraca</taxon>
        <taxon>Eucarida</taxon>
        <taxon>Decapoda</taxon>
        <taxon>Pleocyemata</taxon>
        <taxon>Caridea</taxon>
        <taxon>Atyoidea</taxon>
        <taxon>Atyidae</taxon>
        <taxon>Halocaridina</taxon>
    </lineage>
</organism>
<evidence type="ECO:0000313" key="1">
    <source>
        <dbReference type="EMBL" id="KAK7079781.1"/>
    </source>
</evidence>
<accession>A0AAN8XBK4</accession>
<evidence type="ECO:0000313" key="2">
    <source>
        <dbReference type="Proteomes" id="UP001381693"/>
    </source>
</evidence>
<feature type="non-terminal residue" evidence="1">
    <location>
        <position position="1"/>
    </location>
</feature>
<protein>
    <submittedName>
        <fullName evidence="1">Uncharacterized protein</fullName>
    </submittedName>
</protein>
<comment type="caution">
    <text evidence="1">The sequence shown here is derived from an EMBL/GenBank/DDBJ whole genome shotgun (WGS) entry which is preliminary data.</text>
</comment>
<reference evidence="1 2" key="1">
    <citation type="submission" date="2023-11" db="EMBL/GenBank/DDBJ databases">
        <title>Halocaridina rubra genome assembly.</title>
        <authorList>
            <person name="Smith C."/>
        </authorList>
    </citation>
    <scope>NUCLEOTIDE SEQUENCE [LARGE SCALE GENOMIC DNA]</scope>
    <source>
        <strain evidence="1">EP-1</strain>
        <tissue evidence="1">Whole</tissue>
    </source>
</reference>
<gene>
    <name evidence="1" type="ORF">SK128_005406</name>
</gene>
<keyword evidence="2" id="KW-1185">Reference proteome</keyword>
<dbReference type="Proteomes" id="UP001381693">
    <property type="component" value="Unassembled WGS sequence"/>
</dbReference>
<proteinExistence type="predicted"/>
<sequence>DISGTQFLVDTGACHSTFPAVGSKRCQQEDVGVKFVAANSSSIEAYGFKTLQSSFTRQQYSQTFILAKV</sequence>
<name>A0AAN8XBK4_HALRR</name>
<dbReference type="AlphaFoldDB" id="A0AAN8XBK4"/>